<accession>A0ABT6DLE4</accession>
<sequence length="68" mass="7529">MPETSIPPQETVKPEVSPKSPESASKISGQSAKEQTIEQKITGSWNKRDGVMSEVIDSEGHRVHINHY</sequence>
<organism evidence="2 3">
    <name type="scientific">Bdellovibrio svalbardensis</name>
    <dbReference type="NCBI Taxonomy" id="2972972"/>
    <lineage>
        <taxon>Bacteria</taxon>
        <taxon>Pseudomonadati</taxon>
        <taxon>Bdellovibrionota</taxon>
        <taxon>Bdellovibrionia</taxon>
        <taxon>Bdellovibrionales</taxon>
        <taxon>Pseudobdellovibrionaceae</taxon>
        <taxon>Bdellovibrio</taxon>
    </lineage>
</organism>
<dbReference type="EMBL" id="JANRMI010000004">
    <property type="protein sequence ID" value="MDG0817695.1"/>
    <property type="molecule type" value="Genomic_DNA"/>
</dbReference>
<comment type="caution">
    <text evidence="2">The sequence shown here is derived from an EMBL/GenBank/DDBJ whole genome shotgun (WGS) entry which is preliminary data.</text>
</comment>
<reference evidence="2" key="1">
    <citation type="submission" date="2022-08" db="EMBL/GenBank/DDBJ databases">
        <title>Novel Bdellovibrio Species Isolated from Svalbard: Designation Bdellovibrio svalbardensis.</title>
        <authorList>
            <person name="Mitchell R.J."/>
            <person name="Choi S.Y."/>
        </authorList>
    </citation>
    <scope>NUCLEOTIDE SEQUENCE</scope>
    <source>
        <strain evidence="2">PAP01</strain>
    </source>
</reference>
<name>A0ABT6DLE4_9BACT</name>
<gene>
    <name evidence="2" type="ORF">NWE73_15040</name>
</gene>
<protein>
    <submittedName>
        <fullName evidence="2">Uncharacterized protein</fullName>
    </submittedName>
</protein>
<evidence type="ECO:0000313" key="3">
    <source>
        <dbReference type="Proteomes" id="UP001152321"/>
    </source>
</evidence>
<evidence type="ECO:0000313" key="2">
    <source>
        <dbReference type="EMBL" id="MDG0817695.1"/>
    </source>
</evidence>
<evidence type="ECO:0000256" key="1">
    <source>
        <dbReference type="SAM" id="MobiDB-lite"/>
    </source>
</evidence>
<dbReference type="Proteomes" id="UP001152321">
    <property type="component" value="Unassembled WGS sequence"/>
</dbReference>
<feature type="region of interest" description="Disordered" evidence="1">
    <location>
        <begin position="1"/>
        <end position="45"/>
    </location>
</feature>
<dbReference type="RefSeq" id="WP_277579167.1">
    <property type="nucleotide sequence ID" value="NZ_JANRMI010000004.1"/>
</dbReference>
<feature type="compositionally biased region" description="Polar residues" evidence="1">
    <location>
        <begin position="20"/>
        <end position="45"/>
    </location>
</feature>
<proteinExistence type="predicted"/>
<keyword evidence="3" id="KW-1185">Reference proteome</keyword>